<reference evidence="7 8" key="1">
    <citation type="submission" date="2017-10" db="EMBL/GenBank/DDBJ databases">
        <title>Whole genome sequencing of Pseudoxanthomonas broegbernensis DSM 12573(T).</title>
        <authorList>
            <person name="Kumar S."/>
            <person name="Bansal K."/>
            <person name="Kaur A."/>
            <person name="Patil P."/>
            <person name="Sharma S."/>
            <person name="Patil P.B."/>
        </authorList>
    </citation>
    <scope>NUCLEOTIDE SEQUENCE [LARGE SCALE GENOMIC DNA]</scope>
    <source>
        <strain evidence="7 8">DSM 12573</strain>
    </source>
</reference>
<feature type="transmembrane region" description="Helical" evidence="5">
    <location>
        <begin position="440"/>
        <end position="461"/>
    </location>
</feature>
<gene>
    <name evidence="7" type="ORF">B1992_03245</name>
</gene>
<protein>
    <recommendedName>
        <fullName evidence="6">Integral membrane bound transporter domain-containing protein</fullName>
    </recommendedName>
</protein>
<keyword evidence="8" id="KW-1185">Reference proteome</keyword>
<comment type="caution">
    <text evidence="7">The sequence shown here is derived from an EMBL/GenBank/DDBJ whole genome shotgun (WGS) entry which is preliminary data.</text>
</comment>
<evidence type="ECO:0000313" key="8">
    <source>
        <dbReference type="Proteomes" id="UP000462066"/>
    </source>
</evidence>
<feature type="transmembrane region" description="Helical" evidence="5">
    <location>
        <begin position="371"/>
        <end position="389"/>
    </location>
</feature>
<feature type="transmembrane region" description="Helical" evidence="5">
    <location>
        <begin position="158"/>
        <end position="179"/>
    </location>
</feature>
<keyword evidence="2 5" id="KW-0812">Transmembrane</keyword>
<keyword evidence="3 5" id="KW-1133">Transmembrane helix</keyword>
<organism evidence="7 8">
    <name type="scientific">Pseudoxanthomonas broegbernensis</name>
    <dbReference type="NCBI Taxonomy" id="83619"/>
    <lineage>
        <taxon>Bacteria</taxon>
        <taxon>Pseudomonadati</taxon>
        <taxon>Pseudomonadota</taxon>
        <taxon>Gammaproteobacteria</taxon>
        <taxon>Lysobacterales</taxon>
        <taxon>Lysobacteraceae</taxon>
        <taxon>Pseudoxanthomonas</taxon>
    </lineage>
</organism>
<evidence type="ECO:0000256" key="4">
    <source>
        <dbReference type="ARBA" id="ARBA00023136"/>
    </source>
</evidence>
<dbReference type="AlphaFoldDB" id="A0A7V8GPE9"/>
<evidence type="ECO:0000256" key="2">
    <source>
        <dbReference type="ARBA" id="ARBA00022692"/>
    </source>
</evidence>
<evidence type="ECO:0000256" key="3">
    <source>
        <dbReference type="ARBA" id="ARBA00022989"/>
    </source>
</evidence>
<evidence type="ECO:0000256" key="5">
    <source>
        <dbReference type="SAM" id="Phobius"/>
    </source>
</evidence>
<feature type="transmembrane region" description="Helical" evidence="5">
    <location>
        <begin position="109"/>
        <end position="128"/>
    </location>
</feature>
<dbReference type="Pfam" id="PF13515">
    <property type="entry name" value="FUSC_2"/>
    <property type="match status" value="1"/>
</dbReference>
<dbReference type="EMBL" id="MWIP01000002">
    <property type="protein sequence ID" value="KAF1687685.1"/>
    <property type="molecule type" value="Genomic_DNA"/>
</dbReference>
<dbReference type="RefSeq" id="WP_162310014.1">
    <property type="nucleotide sequence ID" value="NZ_JACHGU010000002.1"/>
</dbReference>
<name>A0A7V8GPE9_9GAMM</name>
<evidence type="ECO:0000259" key="6">
    <source>
        <dbReference type="Pfam" id="PF13515"/>
    </source>
</evidence>
<dbReference type="InterPro" id="IPR049453">
    <property type="entry name" value="Memb_transporter_dom"/>
</dbReference>
<sequence>MRVPVPPAPAPPPRPTARGLLHELRRVRGAPPERTAFALRAALTMGIPVLAGWLAGDVAAGLMATIGGFTALYCGSRPYAARAIALAVIAVAFAVAVMFGLWLDHWPWLVLPTLVLVGMVATWLCNAVRLGPPGAYMFVLACAAGTAMPAQHLDPWHAGLLVLGGGAVGWVLHTAGALFQPRGPERRAVTAAARAVAASIDADDAHPDPHRHAAQALRESWQMLVGFQPIPARRHGELERLRALNRELHLLFAASIDAHLSEEERTGMQQRVRALSAEAMRPAIRRPATLPATAIPQGYPHSWTLLREGLLPGSNALRTVLRVGLAMLLAGVVAGALEVHRAYWAMAAALLMLHQGFDWPRTLQRSLERTLGTWIGLLLAGAILWLHPAGPWLAMMVMALQFVIEIAVVRNYAIAVVFITGAALTIASGGRPVDDIAGLLLARGLDTLIGCACALLVYRLLPTRTDAHTLAGGIGQCLQAVGRTCRVLASGEVATPEARAVRRDLQHRSFLLAESMDEAVAGPAQARRAAAKWWPGVSICQRLAYRVLAACWDVERNLVDAPESDASAPALRPEDAAMVAPALEAQAHAWLHLLPPPELPELPVLLEPDLPDLRRFLASQLRQAPSG</sequence>
<evidence type="ECO:0000313" key="7">
    <source>
        <dbReference type="EMBL" id="KAF1687685.1"/>
    </source>
</evidence>
<feature type="transmembrane region" description="Helical" evidence="5">
    <location>
        <begin position="135"/>
        <end position="152"/>
    </location>
</feature>
<proteinExistence type="predicted"/>
<feature type="transmembrane region" description="Helical" evidence="5">
    <location>
        <begin position="409"/>
        <end position="428"/>
    </location>
</feature>
<feature type="transmembrane region" description="Helical" evidence="5">
    <location>
        <begin position="319"/>
        <end position="337"/>
    </location>
</feature>
<dbReference type="GO" id="GO:0016020">
    <property type="term" value="C:membrane"/>
    <property type="evidence" value="ECO:0007669"/>
    <property type="project" value="UniProtKB-SubCell"/>
</dbReference>
<feature type="transmembrane region" description="Helical" evidence="5">
    <location>
        <begin position="84"/>
        <end position="103"/>
    </location>
</feature>
<accession>A0A7V8GPE9</accession>
<feature type="transmembrane region" description="Helical" evidence="5">
    <location>
        <begin position="50"/>
        <end position="72"/>
    </location>
</feature>
<keyword evidence="4 5" id="KW-0472">Membrane</keyword>
<dbReference type="Proteomes" id="UP000462066">
    <property type="component" value="Unassembled WGS sequence"/>
</dbReference>
<feature type="domain" description="Integral membrane bound transporter" evidence="6">
    <location>
        <begin position="329"/>
        <end position="457"/>
    </location>
</feature>
<evidence type="ECO:0000256" key="1">
    <source>
        <dbReference type="ARBA" id="ARBA00004141"/>
    </source>
</evidence>
<comment type="subcellular location">
    <subcellularLocation>
        <location evidence="1">Membrane</location>
        <topology evidence="1">Multi-pass membrane protein</topology>
    </subcellularLocation>
</comment>